<name>A0A7H8Q933_9BACL</name>
<dbReference type="InterPro" id="IPR051400">
    <property type="entry name" value="HAD-like_hydrolase"/>
</dbReference>
<dbReference type="Gene3D" id="3.40.50.1000">
    <property type="entry name" value="HAD superfamily/HAD-like"/>
    <property type="match status" value="1"/>
</dbReference>
<feature type="domain" description="N-acetyltransferase" evidence="5">
    <location>
        <begin position="220"/>
        <end position="376"/>
    </location>
</feature>
<dbReference type="NCBIfam" id="TIGR01509">
    <property type="entry name" value="HAD-SF-IA-v3"/>
    <property type="match status" value="1"/>
</dbReference>
<dbReference type="NCBIfam" id="TIGR01549">
    <property type="entry name" value="HAD-SF-IA-v1"/>
    <property type="match status" value="1"/>
</dbReference>
<dbReference type="CDD" id="cd04301">
    <property type="entry name" value="NAT_SF"/>
    <property type="match status" value="1"/>
</dbReference>
<dbReference type="EMBL" id="CP051177">
    <property type="protein sequence ID" value="QKX50508.1"/>
    <property type="molecule type" value="Genomic_DNA"/>
</dbReference>
<dbReference type="InterPro" id="IPR000182">
    <property type="entry name" value="GNAT_dom"/>
</dbReference>
<dbReference type="RefSeq" id="WP_176294364.1">
    <property type="nucleotide sequence ID" value="NZ_CP051177.1"/>
</dbReference>
<accession>A0A7H8Q933</accession>
<dbReference type="SUPFAM" id="SSF55729">
    <property type="entry name" value="Acyl-CoA N-acyltransferases (Nat)"/>
    <property type="match status" value="1"/>
</dbReference>
<dbReference type="PROSITE" id="PS51186">
    <property type="entry name" value="GNAT"/>
    <property type="match status" value="1"/>
</dbReference>
<dbReference type="InterPro" id="IPR006439">
    <property type="entry name" value="HAD-SF_hydro_IA"/>
</dbReference>
<dbReference type="SFLD" id="SFLDG01135">
    <property type="entry name" value="C1.5.6:_HAD__Beta-PGM__Phospha"/>
    <property type="match status" value="1"/>
</dbReference>
<gene>
    <name evidence="6" type="ORF">HF394_07910</name>
</gene>
<dbReference type="GO" id="GO:0046872">
    <property type="term" value="F:metal ion binding"/>
    <property type="evidence" value="ECO:0007669"/>
    <property type="project" value="UniProtKB-KW"/>
</dbReference>
<reference evidence="7" key="1">
    <citation type="submission" date="2020-06" db="EMBL/GenBank/DDBJ databases">
        <title>Isolation of Planomicrobium glaciei.</title>
        <authorList>
            <person name="Malisova L."/>
            <person name="Safrankova R."/>
            <person name="Jakubu V."/>
            <person name="Spanelova P."/>
        </authorList>
    </citation>
    <scope>NUCLEOTIDE SEQUENCE [LARGE SCALE GENOMIC DNA]</scope>
    <source>
        <strain evidence="7">NRL-ATB46093</strain>
    </source>
</reference>
<evidence type="ECO:0000256" key="4">
    <source>
        <dbReference type="ARBA" id="ARBA00022842"/>
    </source>
</evidence>
<keyword evidence="4" id="KW-0460">Magnesium</keyword>
<evidence type="ECO:0000313" key="6">
    <source>
        <dbReference type="EMBL" id="QKX50508.1"/>
    </source>
</evidence>
<dbReference type="Proteomes" id="UP000509222">
    <property type="component" value="Chromosome"/>
</dbReference>
<dbReference type="InterPro" id="IPR036412">
    <property type="entry name" value="HAD-like_sf"/>
</dbReference>
<proteinExistence type="predicted"/>
<comment type="cofactor">
    <cofactor evidence="1">
        <name>Mg(2+)</name>
        <dbReference type="ChEBI" id="CHEBI:18420"/>
    </cofactor>
</comment>
<evidence type="ECO:0000313" key="7">
    <source>
        <dbReference type="Proteomes" id="UP000509222"/>
    </source>
</evidence>
<dbReference type="GO" id="GO:0016791">
    <property type="term" value="F:phosphatase activity"/>
    <property type="evidence" value="ECO:0007669"/>
    <property type="project" value="TreeGrafter"/>
</dbReference>
<dbReference type="SFLD" id="SFLDS00003">
    <property type="entry name" value="Haloacid_Dehalogenase"/>
    <property type="match status" value="1"/>
</dbReference>
<dbReference type="PANTHER" id="PTHR46470:SF2">
    <property type="entry name" value="GLYCERALDEHYDE 3-PHOSPHATE PHOSPHATASE"/>
    <property type="match status" value="1"/>
</dbReference>
<dbReference type="PRINTS" id="PR00413">
    <property type="entry name" value="HADHALOGNASE"/>
</dbReference>
<evidence type="ECO:0000256" key="1">
    <source>
        <dbReference type="ARBA" id="ARBA00001946"/>
    </source>
</evidence>
<organism evidence="6 7">
    <name type="scientific">Planococcus glaciei</name>
    <dbReference type="NCBI Taxonomy" id="459472"/>
    <lineage>
        <taxon>Bacteria</taxon>
        <taxon>Bacillati</taxon>
        <taxon>Bacillota</taxon>
        <taxon>Bacilli</taxon>
        <taxon>Bacillales</taxon>
        <taxon>Caryophanaceae</taxon>
        <taxon>Planococcus</taxon>
    </lineage>
</organism>
<evidence type="ECO:0000259" key="5">
    <source>
        <dbReference type="PROSITE" id="PS51186"/>
    </source>
</evidence>
<dbReference type="Pfam" id="PF13419">
    <property type="entry name" value="HAD_2"/>
    <property type="match status" value="1"/>
</dbReference>
<dbReference type="AlphaFoldDB" id="A0A7H8Q933"/>
<protein>
    <submittedName>
        <fullName evidence="6">GNAT family N-acetyltransferase</fullName>
    </submittedName>
</protein>
<evidence type="ECO:0000256" key="3">
    <source>
        <dbReference type="ARBA" id="ARBA00022801"/>
    </source>
</evidence>
<dbReference type="GO" id="GO:0016747">
    <property type="term" value="F:acyltransferase activity, transferring groups other than amino-acyl groups"/>
    <property type="evidence" value="ECO:0007669"/>
    <property type="project" value="InterPro"/>
</dbReference>
<dbReference type="SFLD" id="SFLDG01129">
    <property type="entry name" value="C1.5:_HAD__Beta-PGM__Phosphata"/>
    <property type="match status" value="1"/>
</dbReference>
<dbReference type="PROSITE" id="PS01228">
    <property type="entry name" value="COF_1"/>
    <property type="match status" value="1"/>
</dbReference>
<dbReference type="InterPro" id="IPR016181">
    <property type="entry name" value="Acyl_CoA_acyltransferase"/>
</dbReference>
<dbReference type="InterPro" id="IPR023214">
    <property type="entry name" value="HAD_sf"/>
</dbReference>
<sequence>MIKAVIFDLDGTLLNRDASLQSFIDEQYERFKSRWEKVPKSRYTERFIELDARGLVWKDRVYQQLAEEFELKIAWEVLLEDYMINFKQHCIPFPHMKFLMKQLKGKSLRLGIISNGKGQFQLDAIQALGIEPYMDVILISEWEGMKKPDPNLFNKGLARLGVHPEEAMYVGDHPDNDIKGARAAGIKTVWKRDAEWSSAEADYIIEGLAEIATIVEQENLQIRAFQEADLEEVVALFYGTVHTVNAVDYSGEQLAAWAPKDEQAKKAAAWRESLKQNLSYIAEIDGEVAGFCDMTPAGYLNRLYVHKDYQRQGIATHLVGQLEQEAKRLQLTSIYTDASLTAKPFFERIGYRLVREQTVERRGVVLPNCRMQKKLSSG</sequence>
<evidence type="ECO:0000256" key="2">
    <source>
        <dbReference type="ARBA" id="ARBA00022723"/>
    </source>
</evidence>
<keyword evidence="3" id="KW-0378">Hydrolase</keyword>
<dbReference type="PANTHER" id="PTHR46470">
    <property type="entry name" value="N-ACYLNEURAMINATE-9-PHOSPHATASE"/>
    <property type="match status" value="1"/>
</dbReference>
<dbReference type="Pfam" id="PF13673">
    <property type="entry name" value="Acetyltransf_10"/>
    <property type="match status" value="1"/>
</dbReference>
<dbReference type="SUPFAM" id="SSF56784">
    <property type="entry name" value="HAD-like"/>
    <property type="match status" value="1"/>
</dbReference>
<keyword evidence="6" id="KW-0808">Transferase</keyword>
<keyword evidence="7" id="KW-1185">Reference proteome</keyword>
<dbReference type="Gene3D" id="1.10.150.520">
    <property type="match status" value="1"/>
</dbReference>
<dbReference type="GO" id="GO:0044281">
    <property type="term" value="P:small molecule metabolic process"/>
    <property type="evidence" value="ECO:0007669"/>
    <property type="project" value="UniProtKB-ARBA"/>
</dbReference>
<keyword evidence="2" id="KW-0479">Metal-binding</keyword>
<dbReference type="Gene3D" id="3.40.630.30">
    <property type="match status" value="1"/>
</dbReference>
<dbReference type="InterPro" id="IPR041492">
    <property type="entry name" value="HAD_2"/>
</dbReference>